<feature type="non-terminal residue" evidence="2">
    <location>
        <position position="1"/>
    </location>
</feature>
<organism evidence="2">
    <name type="scientific">marine sediment metagenome</name>
    <dbReference type="NCBI Taxonomy" id="412755"/>
    <lineage>
        <taxon>unclassified sequences</taxon>
        <taxon>metagenomes</taxon>
        <taxon>ecological metagenomes</taxon>
    </lineage>
</organism>
<dbReference type="EMBL" id="BARS01042978">
    <property type="protein sequence ID" value="GAG34677.1"/>
    <property type="molecule type" value="Genomic_DNA"/>
</dbReference>
<proteinExistence type="predicted"/>
<reference evidence="2" key="1">
    <citation type="journal article" date="2014" name="Front. Microbiol.">
        <title>High frequency of phylogenetically diverse reductive dehalogenase-homologous genes in deep subseafloor sedimentary metagenomes.</title>
        <authorList>
            <person name="Kawai M."/>
            <person name="Futagami T."/>
            <person name="Toyoda A."/>
            <person name="Takaki Y."/>
            <person name="Nishi S."/>
            <person name="Hori S."/>
            <person name="Arai W."/>
            <person name="Tsubouchi T."/>
            <person name="Morono Y."/>
            <person name="Uchiyama I."/>
            <person name="Ito T."/>
            <person name="Fujiyama A."/>
            <person name="Inagaki F."/>
            <person name="Takami H."/>
        </authorList>
    </citation>
    <scope>NUCLEOTIDE SEQUENCE</scope>
    <source>
        <strain evidence="2">Expedition CK06-06</strain>
    </source>
</reference>
<gene>
    <name evidence="2" type="ORF">S01H1_65129</name>
</gene>
<keyword evidence="1" id="KW-0472">Membrane</keyword>
<evidence type="ECO:0000256" key="1">
    <source>
        <dbReference type="SAM" id="Phobius"/>
    </source>
</evidence>
<comment type="caution">
    <text evidence="2">The sequence shown here is derived from an EMBL/GenBank/DDBJ whole genome shotgun (WGS) entry which is preliminary data.</text>
</comment>
<feature type="transmembrane region" description="Helical" evidence="1">
    <location>
        <begin position="12"/>
        <end position="31"/>
    </location>
</feature>
<keyword evidence="1" id="KW-1133">Transmembrane helix</keyword>
<name>X0XGZ1_9ZZZZ</name>
<evidence type="ECO:0000313" key="2">
    <source>
        <dbReference type="EMBL" id="GAG34677.1"/>
    </source>
</evidence>
<protein>
    <submittedName>
        <fullName evidence="2">Uncharacterized protein</fullName>
    </submittedName>
</protein>
<accession>X0XGZ1</accession>
<keyword evidence="1" id="KW-0812">Transmembrane</keyword>
<sequence length="36" mass="3882">AVEGWKATMALTLGVVDIAIWPVVMVLWLVIKSLAS</sequence>
<dbReference type="AlphaFoldDB" id="X0XGZ1"/>